<gene>
    <name evidence="1" type="ORF">P5673_010508</name>
</gene>
<organism evidence="1 2">
    <name type="scientific">Acropora cervicornis</name>
    <name type="common">Staghorn coral</name>
    <dbReference type="NCBI Taxonomy" id="6130"/>
    <lineage>
        <taxon>Eukaryota</taxon>
        <taxon>Metazoa</taxon>
        <taxon>Cnidaria</taxon>
        <taxon>Anthozoa</taxon>
        <taxon>Hexacorallia</taxon>
        <taxon>Scleractinia</taxon>
        <taxon>Astrocoeniina</taxon>
        <taxon>Acroporidae</taxon>
        <taxon>Acropora</taxon>
    </lineage>
</organism>
<sequence>MKHWGQSSAEGILFSGQLFFANNATINQRKLAAQIVIISTQALTELTLLDDKGIPVQGIKSYLKGVRGVSWEIPASIPGQYITSRARCHAVTTPVSLAHRRSLFFQWYDGLTGRIDHTIIYN</sequence>
<evidence type="ECO:0000313" key="2">
    <source>
        <dbReference type="Proteomes" id="UP001249851"/>
    </source>
</evidence>
<dbReference type="EMBL" id="JARQWQ010000019">
    <property type="protein sequence ID" value="KAK2565446.1"/>
    <property type="molecule type" value="Genomic_DNA"/>
</dbReference>
<reference evidence="1" key="2">
    <citation type="journal article" date="2023" name="Science">
        <title>Genomic signatures of disease resistance in endangered staghorn corals.</title>
        <authorList>
            <person name="Vollmer S.V."/>
            <person name="Selwyn J.D."/>
            <person name="Despard B.A."/>
            <person name="Roesel C.L."/>
        </authorList>
    </citation>
    <scope>NUCLEOTIDE SEQUENCE</scope>
    <source>
        <strain evidence="1">K2</strain>
    </source>
</reference>
<keyword evidence="2" id="KW-1185">Reference proteome</keyword>
<dbReference type="Proteomes" id="UP001249851">
    <property type="component" value="Unassembled WGS sequence"/>
</dbReference>
<name>A0AAD9QQU6_ACRCE</name>
<proteinExistence type="predicted"/>
<accession>A0AAD9QQU6</accession>
<dbReference type="AlphaFoldDB" id="A0AAD9QQU6"/>
<evidence type="ECO:0000313" key="1">
    <source>
        <dbReference type="EMBL" id="KAK2565446.1"/>
    </source>
</evidence>
<protein>
    <submittedName>
        <fullName evidence="1">Uncharacterized protein</fullName>
    </submittedName>
</protein>
<reference evidence="1" key="1">
    <citation type="journal article" date="2023" name="G3 (Bethesda)">
        <title>Whole genome assembly and annotation of the endangered Caribbean coral Acropora cervicornis.</title>
        <authorList>
            <person name="Selwyn J.D."/>
            <person name="Vollmer S.V."/>
        </authorList>
    </citation>
    <scope>NUCLEOTIDE SEQUENCE</scope>
    <source>
        <strain evidence="1">K2</strain>
    </source>
</reference>
<comment type="caution">
    <text evidence="1">The sequence shown here is derived from an EMBL/GenBank/DDBJ whole genome shotgun (WGS) entry which is preliminary data.</text>
</comment>